<feature type="transmembrane region" description="Helical" evidence="1">
    <location>
        <begin position="303"/>
        <end position="323"/>
    </location>
</feature>
<dbReference type="EMBL" id="BJWJ01000004">
    <property type="protein sequence ID" value="GEM03579.1"/>
    <property type="molecule type" value="Genomic_DNA"/>
</dbReference>
<keyword evidence="5" id="KW-1185">Reference proteome</keyword>
<dbReference type="OrthoDB" id="1706490at2"/>
<evidence type="ECO:0000313" key="2">
    <source>
        <dbReference type="EMBL" id="GEM03579.1"/>
    </source>
</evidence>
<dbReference type="RefSeq" id="WP_062322151.1">
    <property type="nucleotide sequence ID" value="NZ_BJWJ01000004.1"/>
</dbReference>
<dbReference type="STRING" id="306541.SAMN05421668_105108"/>
<evidence type="ECO:0000313" key="5">
    <source>
        <dbReference type="Proteomes" id="UP000321773"/>
    </source>
</evidence>
<name>A0A1I6R4B9_9BACI</name>
<feature type="transmembrane region" description="Helical" evidence="1">
    <location>
        <begin position="239"/>
        <end position="257"/>
    </location>
</feature>
<dbReference type="AlphaFoldDB" id="A0A1I6R4B9"/>
<accession>A0A1I6R4B9</accession>
<dbReference type="EMBL" id="FPAI01000005">
    <property type="protein sequence ID" value="SFS59516.1"/>
    <property type="molecule type" value="Genomic_DNA"/>
</dbReference>
<evidence type="ECO:0000313" key="3">
    <source>
        <dbReference type="EMBL" id="SFS59516.1"/>
    </source>
</evidence>
<protein>
    <submittedName>
        <fullName evidence="3">ABC-2 type transport system permease protein</fullName>
    </submittedName>
</protein>
<organism evidence="3 4">
    <name type="scientific">Halolactibacillus miurensis</name>
    <dbReference type="NCBI Taxonomy" id="306541"/>
    <lineage>
        <taxon>Bacteria</taxon>
        <taxon>Bacillati</taxon>
        <taxon>Bacillota</taxon>
        <taxon>Bacilli</taxon>
        <taxon>Bacillales</taxon>
        <taxon>Bacillaceae</taxon>
        <taxon>Halolactibacillus</taxon>
    </lineage>
</organism>
<sequence length="645" mass="75717">MRWITSWCKKELTKQNFRLAGWLSVGYFIVLFLSIVIGQIDRFSHINKNPSNYYYYDNLMIHGGFIPAVLLFIMPTLTALVLFRYLHKQDASDFIHSLPSTRKTIYLHHTVFGIFSILIPQILTYISLFIVDQAMDHQNLLDLADINRWFHLSASTGLIVFAVSVFVAMLTGVTLVQLIFTYIFLFLPVGLTFLVVFNMHYALPGLSMNYLVEDVIIHFSPLTDLEHVFMETDMNWTKVMIYYGLALTILVFSYFLYKRRPVESANQAIAFHSLKPIFIYSFTSSFTLIGGMYSGIFQYELPILFLMYIIFSVIGYYISQMIVEKTWRVFGKVKQLGYFFVVAALVMIGFSLDVTGFVHRVPDPDKVKEVYVIDDDYNFTERVNYYGRQPGFNDPEDIKNIQALHEDLIDSVERHDFLNYYRSIKIVYILENGSEMVREYSLDDEEFELYENYHITNHPMYRRYSEPLFYINPAKANKIEVKSEHYNYKELKITNRDQIIELIERLRQDTLALPQEDHLNYMMNYLTIHTPGEQEVYINLAYEYESTLQWLDEQGLTKEALILTEDVERIVITPYKEDLYHEAASYETAFTDDERTIYTSPEAIDQLLRQMTAGTGEPTYMMMVYLKQLSEPLMRSLDETIVFPE</sequence>
<gene>
    <name evidence="2" type="ORF">HMI01_05670</name>
    <name evidence="3" type="ORF">SAMN05421668_105108</name>
</gene>
<dbReference type="PANTHER" id="PTHR39177:SF1">
    <property type="entry name" value="ABC TRANSPORTER PERMEASE YTRC-RELATED"/>
    <property type="match status" value="1"/>
</dbReference>
<reference evidence="2 5" key="2">
    <citation type="submission" date="2019-07" db="EMBL/GenBank/DDBJ databases">
        <title>Whole genome shotgun sequence of Halolactibacillus miurensis NBRC 100873.</title>
        <authorList>
            <person name="Hosoyama A."/>
            <person name="Uohara A."/>
            <person name="Ohji S."/>
            <person name="Ichikawa N."/>
        </authorList>
    </citation>
    <scope>NUCLEOTIDE SEQUENCE [LARGE SCALE GENOMIC DNA]</scope>
    <source>
        <strain evidence="2 5">NBRC 100873</strain>
    </source>
</reference>
<feature type="transmembrane region" description="Helical" evidence="1">
    <location>
        <begin position="20"/>
        <end position="40"/>
    </location>
</feature>
<dbReference type="PANTHER" id="PTHR39177">
    <property type="entry name" value="ABC TRANSPORTER PERMEASE YTRC-RELATED"/>
    <property type="match status" value="1"/>
</dbReference>
<feature type="transmembrane region" description="Helical" evidence="1">
    <location>
        <begin position="106"/>
        <end position="130"/>
    </location>
</feature>
<evidence type="ECO:0000256" key="1">
    <source>
        <dbReference type="SAM" id="Phobius"/>
    </source>
</evidence>
<keyword evidence="1" id="KW-0812">Transmembrane</keyword>
<feature type="transmembrane region" description="Helical" evidence="1">
    <location>
        <begin position="150"/>
        <end position="170"/>
    </location>
</feature>
<evidence type="ECO:0000313" key="4">
    <source>
        <dbReference type="Proteomes" id="UP000199139"/>
    </source>
</evidence>
<feature type="transmembrane region" description="Helical" evidence="1">
    <location>
        <begin position="277"/>
        <end position="297"/>
    </location>
</feature>
<proteinExistence type="predicted"/>
<feature type="transmembrane region" description="Helical" evidence="1">
    <location>
        <begin position="182"/>
        <end position="203"/>
    </location>
</feature>
<keyword evidence="1" id="KW-0472">Membrane</keyword>
<feature type="transmembrane region" description="Helical" evidence="1">
    <location>
        <begin position="335"/>
        <end position="358"/>
    </location>
</feature>
<dbReference type="Proteomes" id="UP000199139">
    <property type="component" value="Unassembled WGS sequence"/>
</dbReference>
<dbReference type="InterPro" id="IPR053046">
    <property type="entry name" value="ABC-5_transporter"/>
</dbReference>
<keyword evidence="1" id="KW-1133">Transmembrane helix</keyword>
<feature type="transmembrane region" description="Helical" evidence="1">
    <location>
        <begin position="60"/>
        <end position="86"/>
    </location>
</feature>
<dbReference type="Proteomes" id="UP000321773">
    <property type="component" value="Unassembled WGS sequence"/>
</dbReference>
<reference evidence="3 4" key="1">
    <citation type="submission" date="2016-10" db="EMBL/GenBank/DDBJ databases">
        <authorList>
            <person name="de Groot N.N."/>
        </authorList>
    </citation>
    <scope>NUCLEOTIDE SEQUENCE [LARGE SCALE GENOMIC DNA]</scope>
    <source>
        <strain evidence="3 4">DSM 17074</strain>
    </source>
</reference>